<dbReference type="EMBL" id="BARW01009467">
    <property type="protein sequence ID" value="GAI80816.1"/>
    <property type="molecule type" value="Genomic_DNA"/>
</dbReference>
<reference evidence="3" key="1">
    <citation type="journal article" date="2014" name="Front. Microbiol.">
        <title>High frequency of phylogenetically diverse reductive dehalogenase-homologous genes in deep subseafloor sedimentary metagenomes.</title>
        <authorList>
            <person name="Kawai M."/>
            <person name="Futagami T."/>
            <person name="Toyoda A."/>
            <person name="Takaki Y."/>
            <person name="Nishi S."/>
            <person name="Hori S."/>
            <person name="Arai W."/>
            <person name="Tsubouchi T."/>
            <person name="Morono Y."/>
            <person name="Uchiyama I."/>
            <person name="Ito T."/>
            <person name="Fujiyama A."/>
            <person name="Inagaki F."/>
            <person name="Takami H."/>
        </authorList>
    </citation>
    <scope>NUCLEOTIDE SEQUENCE</scope>
    <source>
        <strain evidence="3">Expedition CK06-06</strain>
    </source>
</reference>
<proteinExistence type="predicted"/>
<dbReference type="Pfam" id="PF13205">
    <property type="entry name" value="Big_5"/>
    <property type="match status" value="1"/>
</dbReference>
<evidence type="ECO:0000313" key="3">
    <source>
        <dbReference type="EMBL" id="GAI80816.1"/>
    </source>
</evidence>
<dbReference type="InterPro" id="IPR032812">
    <property type="entry name" value="SbsA_Ig"/>
</dbReference>
<gene>
    <name evidence="3" type="ORF">S12H4_19028</name>
</gene>
<comment type="caution">
    <text evidence="3">The sequence shown here is derived from an EMBL/GenBank/DDBJ whole genome shotgun (WGS) entry which is preliminary data.</text>
</comment>
<accession>X1SNT3</accession>
<dbReference type="PROSITE" id="PS51257">
    <property type="entry name" value="PROKAR_LIPOPROTEIN"/>
    <property type="match status" value="1"/>
</dbReference>
<evidence type="ECO:0000256" key="1">
    <source>
        <dbReference type="ARBA" id="ARBA00022729"/>
    </source>
</evidence>
<dbReference type="AlphaFoldDB" id="X1SNT3"/>
<keyword evidence="1" id="KW-0732">Signal</keyword>
<organism evidence="3">
    <name type="scientific">marine sediment metagenome</name>
    <dbReference type="NCBI Taxonomy" id="412755"/>
    <lineage>
        <taxon>unclassified sequences</taxon>
        <taxon>metagenomes</taxon>
        <taxon>ecological metagenomes</taxon>
    </lineage>
</organism>
<evidence type="ECO:0000259" key="2">
    <source>
        <dbReference type="Pfam" id="PF13205"/>
    </source>
</evidence>
<protein>
    <recommendedName>
        <fullName evidence="2">SbsA Ig-like domain-containing protein</fullName>
    </recommendedName>
</protein>
<name>X1SNT3_9ZZZZ</name>
<sequence length="109" mass="12434">MPKKVLLLIVLPLLLLSSCKRDTVAPKVIITNPQNGLTNVNPLMTEISVTFSESMMDKSWSWCYEDGKNFPETTGDAYYTENNTKNILPVKLEPNTEYHILIQILCHHQ</sequence>
<feature type="domain" description="SbsA Ig-like" evidence="2">
    <location>
        <begin position="22"/>
        <end position="102"/>
    </location>
</feature>